<dbReference type="SUPFAM" id="SSF53474">
    <property type="entry name" value="alpha/beta-Hydrolases"/>
    <property type="match status" value="1"/>
</dbReference>
<comment type="similarity">
    <text evidence="3 6">Belongs to the peptidase S33 family.</text>
</comment>
<reference evidence="9" key="1">
    <citation type="submission" date="2017-01" db="EMBL/GenBank/DDBJ databases">
        <title>An insight into the sialome and mialome of the horn fly, Haematobia irritans.</title>
        <authorList>
            <person name="Breijo M."/>
            <person name="Boiani M."/>
            <person name="Ures X."/>
            <person name="Rocha S."/>
            <person name="Sequeira M."/>
            <person name="Ribeiro J.M."/>
        </authorList>
    </citation>
    <scope>NUCLEOTIDE SEQUENCE</scope>
</reference>
<feature type="active site" description="Proton acceptor" evidence="7">
    <location>
        <position position="435"/>
    </location>
</feature>
<feature type="domain" description="Epoxide hydrolase N-terminal" evidence="8">
    <location>
        <begin position="53"/>
        <end position="166"/>
    </location>
</feature>
<evidence type="ECO:0000256" key="4">
    <source>
        <dbReference type="ARBA" id="ARBA00022797"/>
    </source>
</evidence>
<name>A0A1L8ECM1_HAEIR</name>
<dbReference type="GO" id="GO:0097176">
    <property type="term" value="P:epoxide metabolic process"/>
    <property type="evidence" value="ECO:0007669"/>
    <property type="project" value="TreeGrafter"/>
</dbReference>
<organism evidence="9">
    <name type="scientific">Haematobia irritans</name>
    <name type="common">Horn fly</name>
    <name type="synonym">Conops irritans</name>
    <dbReference type="NCBI Taxonomy" id="7368"/>
    <lineage>
        <taxon>Eukaryota</taxon>
        <taxon>Metazoa</taxon>
        <taxon>Ecdysozoa</taxon>
        <taxon>Arthropoda</taxon>
        <taxon>Hexapoda</taxon>
        <taxon>Insecta</taxon>
        <taxon>Pterygota</taxon>
        <taxon>Neoptera</taxon>
        <taxon>Endopterygota</taxon>
        <taxon>Diptera</taxon>
        <taxon>Brachycera</taxon>
        <taxon>Muscomorpha</taxon>
        <taxon>Muscoidea</taxon>
        <taxon>Muscidae</taxon>
        <taxon>Haematobia</taxon>
    </lineage>
</organism>
<dbReference type="EC" id="3.3.2.9" evidence="6"/>
<dbReference type="PANTHER" id="PTHR21661">
    <property type="entry name" value="EPOXIDE HYDROLASE 1-RELATED"/>
    <property type="match status" value="1"/>
</dbReference>
<dbReference type="Pfam" id="PF06441">
    <property type="entry name" value="EHN"/>
    <property type="match status" value="1"/>
</dbReference>
<evidence type="ECO:0000256" key="5">
    <source>
        <dbReference type="ARBA" id="ARBA00022801"/>
    </source>
</evidence>
<protein>
    <recommendedName>
        <fullName evidence="6">Epoxide hydrolase</fullName>
        <ecNumber evidence="6">3.3.2.9</ecNumber>
    </recommendedName>
</protein>
<feature type="active site" description="Nucleophile" evidence="7">
    <location>
        <position position="232"/>
    </location>
</feature>
<comment type="catalytic activity">
    <reaction evidence="6">
        <text>cis-stilbene oxide + H2O = (1R,2R)-hydrobenzoin</text>
        <dbReference type="Rhea" id="RHEA:23900"/>
        <dbReference type="ChEBI" id="CHEBI:15377"/>
        <dbReference type="ChEBI" id="CHEBI:50004"/>
        <dbReference type="ChEBI" id="CHEBI:50014"/>
        <dbReference type="EC" id="3.3.2.9"/>
    </reaction>
</comment>
<dbReference type="PRINTS" id="PR00412">
    <property type="entry name" value="EPOXHYDRLASE"/>
</dbReference>
<comment type="subcellular location">
    <subcellularLocation>
        <location evidence="6">Endoplasmic reticulum membrane</location>
    </subcellularLocation>
    <subcellularLocation>
        <location evidence="2">Microsome membrane</location>
        <topology evidence="2">Single-pass membrane protein</topology>
    </subcellularLocation>
</comment>
<dbReference type="InterPro" id="IPR000639">
    <property type="entry name" value="Epox_hydrolase-like"/>
</dbReference>
<keyword evidence="5 6" id="KW-0378">Hydrolase</keyword>
<dbReference type="PIRSF" id="PIRSF001112">
    <property type="entry name" value="Epoxide_hydrolase"/>
    <property type="match status" value="1"/>
</dbReference>
<proteinExistence type="inferred from homology"/>
<dbReference type="GO" id="GO:0005789">
    <property type="term" value="C:endoplasmic reticulum membrane"/>
    <property type="evidence" value="ECO:0007669"/>
    <property type="project" value="UniProtKB-SubCell"/>
</dbReference>
<dbReference type="EMBL" id="GFDG01002403">
    <property type="protein sequence ID" value="JAV16396.1"/>
    <property type="molecule type" value="Transcribed_RNA"/>
</dbReference>
<evidence type="ECO:0000256" key="2">
    <source>
        <dbReference type="ARBA" id="ARBA00004111"/>
    </source>
</evidence>
<comment type="catalytic activity">
    <reaction evidence="1 6">
        <text>1-(4-methoxyphenyl)-N-methyl-N-[(3-methyloxetan-3-yl)methyl]methanamine + H2O = 2-{[(4-methoxybenzyl)(methyl)amino]methyl}-2-methylpropane-1,3-diol</text>
        <dbReference type="Rhea" id="RHEA:55764"/>
        <dbReference type="ChEBI" id="CHEBI:15377"/>
        <dbReference type="ChEBI" id="CHEBI:139161"/>
        <dbReference type="ChEBI" id="CHEBI:139164"/>
        <dbReference type="EC" id="3.3.2.9"/>
    </reaction>
</comment>
<dbReference type="PANTHER" id="PTHR21661:SF35">
    <property type="entry name" value="EPOXIDE HYDROLASE"/>
    <property type="match status" value="1"/>
</dbReference>
<comment type="function">
    <text evidence="6">Catalyzes juvenile hormone hydrolysis.</text>
</comment>
<evidence type="ECO:0000256" key="1">
    <source>
        <dbReference type="ARBA" id="ARBA00000221"/>
    </source>
</evidence>
<dbReference type="GO" id="GO:0033961">
    <property type="term" value="F:cis-stilbene-oxide hydrolase activity"/>
    <property type="evidence" value="ECO:0007669"/>
    <property type="project" value="UniProtKB-UniRule"/>
</dbReference>
<keyword evidence="6" id="KW-0472">Membrane</keyword>
<accession>A0A1L8ECM1</accession>
<dbReference type="InterPro" id="IPR016292">
    <property type="entry name" value="Epoxide_hydrolase"/>
</dbReference>
<dbReference type="InterPro" id="IPR029058">
    <property type="entry name" value="AB_hydrolase_fold"/>
</dbReference>
<evidence type="ECO:0000256" key="7">
    <source>
        <dbReference type="PIRSR" id="PIRSR001112-1"/>
    </source>
</evidence>
<dbReference type="InterPro" id="IPR010497">
    <property type="entry name" value="Epoxide_hydro_N"/>
</dbReference>
<evidence type="ECO:0000313" key="9">
    <source>
        <dbReference type="EMBL" id="JAV16396.1"/>
    </source>
</evidence>
<dbReference type="AlphaFoldDB" id="A0A1L8ECM1"/>
<evidence type="ECO:0000259" key="8">
    <source>
        <dbReference type="Pfam" id="PF06441"/>
    </source>
</evidence>
<evidence type="ECO:0000256" key="6">
    <source>
        <dbReference type="PIRNR" id="PIRNR001112"/>
    </source>
</evidence>
<keyword evidence="4 6" id="KW-0058">Aromatic hydrocarbons catabolism</keyword>
<keyword evidence="6" id="KW-0256">Endoplasmic reticulum</keyword>
<evidence type="ECO:0000256" key="3">
    <source>
        <dbReference type="ARBA" id="ARBA00010088"/>
    </source>
</evidence>
<feature type="active site" description="Proton donor" evidence="7">
    <location>
        <position position="378"/>
    </location>
</feature>
<dbReference type="Gene3D" id="3.40.50.1820">
    <property type="entry name" value="alpha/beta hydrolase"/>
    <property type="match status" value="1"/>
</dbReference>
<sequence>MKFLIFVGLFAVLIGYGYLKFDELTRPLPLPTLNTNKYWGPGDGSNYKEDKTIKPFKLKINPEVITDLQQQLNRTLKLTEPLEGVYFEYGYNTEAMSQVVTYWRDNYLKKWKQREMYLNELPQFTTEIQGLNIHFIHAKPSAETLQKKKVLPLLLLHGWPGSVREFYDFIPILTEPAEVNEYVFEVVAPSLVGFGWSDPARKVGFNAAEMAIVMRNLMLRLGFEKFLVQGGDWGSIIGSDLATIFPENVIGYHSNMCILQTPLAIMKGIVASFKPEKFLPSRFFHDHHFPLTDKLQMLLEESGYFHIQATKPDTVGTALLTSPIGLASYYIEKFQSAIGPAYSQRFDGITKIYTIDAVLDNVMIYYLSNTAMTSARLYKENVSKAYRDLQLQRVPSPVPMGCARFRFDLPAAMDWQLQDKFPNLIHSKYFNQVGHFAALEAPVMLYIDFAEFVNRIYKKTD</sequence>